<keyword evidence="1" id="KW-0472">Membrane</keyword>
<feature type="transmembrane region" description="Helical" evidence="1">
    <location>
        <begin position="12"/>
        <end position="32"/>
    </location>
</feature>
<sequence length="55" mass="6525">MPQLSPLKWLILYISTITIATLIIIKMNYFFLNKINSSKISPFLSYKQMKWKTLT</sequence>
<organism evidence="2">
    <name type="scientific">Vespa mandarinia</name>
    <name type="common">Asian giant hornet</name>
    <dbReference type="NCBI Taxonomy" id="7446"/>
    <lineage>
        <taxon>Eukaryota</taxon>
        <taxon>Metazoa</taxon>
        <taxon>Ecdysozoa</taxon>
        <taxon>Arthropoda</taxon>
        <taxon>Hexapoda</taxon>
        <taxon>Insecta</taxon>
        <taxon>Pterygota</taxon>
        <taxon>Neoptera</taxon>
        <taxon>Endopterygota</taxon>
        <taxon>Hymenoptera</taxon>
        <taxon>Apocrita</taxon>
        <taxon>Aculeata</taxon>
        <taxon>Vespoidea</taxon>
        <taxon>Vespidae</taxon>
        <taxon>Vespinae</taxon>
        <taxon>Vespa</taxon>
    </lineage>
</organism>
<name>A0A0U2DVT8_VESMA</name>
<keyword evidence="2" id="KW-0496">Mitochondrion</keyword>
<protein>
    <submittedName>
        <fullName evidence="2">ATP synthase F0 subunit 8</fullName>
    </submittedName>
</protein>
<geneLocation type="mitochondrion" evidence="2"/>
<keyword evidence="1" id="KW-0812">Transmembrane</keyword>
<dbReference type="EMBL" id="KT273469">
    <property type="protein sequence ID" value="AKQ08895.1"/>
    <property type="molecule type" value="Genomic_DNA"/>
</dbReference>
<proteinExistence type="predicted"/>
<accession>A0A0U2DVT8</accession>
<gene>
    <name evidence="2" type="primary">ATP8</name>
</gene>
<dbReference type="AlphaFoldDB" id="A0A0U2DVT8"/>
<reference evidence="2" key="1">
    <citation type="journal article" date="2015" name="Roy. Soc. Open Sci.">
        <title>Phylogenetic tests reject Emery's rule in the evolution of social parasitism in yellowjackets and hornets (Hymenoptera: Vespidae, Vespinae).</title>
        <authorList>
            <person name="Lopez-Osorio F."/>
            <person name="Perrard A."/>
            <person name="Pickett K.M."/>
            <person name="Carpenter J.M."/>
            <person name="Agnarsson I."/>
        </authorList>
    </citation>
    <scope>NUCLEOTIDE SEQUENCE</scope>
    <source>
        <strain evidence="2">KMP142</strain>
    </source>
</reference>
<evidence type="ECO:0000256" key="1">
    <source>
        <dbReference type="SAM" id="Phobius"/>
    </source>
</evidence>
<keyword evidence="1" id="KW-1133">Transmembrane helix</keyword>
<evidence type="ECO:0000313" key="2">
    <source>
        <dbReference type="EMBL" id="AKQ08895.1"/>
    </source>
</evidence>